<protein>
    <submittedName>
        <fullName evidence="5">Glycosyl transferase</fullName>
    </submittedName>
</protein>
<dbReference type="RefSeq" id="WP_017824865.1">
    <property type="nucleotide sequence ID" value="NZ_KB403092.1"/>
</dbReference>
<dbReference type="PANTHER" id="PTHR12526:SF510">
    <property type="entry name" value="D-INOSITOL 3-PHOSPHATE GLYCOSYLTRANSFERASE"/>
    <property type="match status" value="1"/>
</dbReference>
<dbReference type="InterPro" id="IPR028098">
    <property type="entry name" value="Glyco_trans_4-like_N"/>
</dbReference>
<organism evidence="5 6">
    <name type="scientific">Brachybacterium muris UCD-AY4</name>
    <dbReference type="NCBI Taxonomy" id="1249481"/>
    <lineage>
        <taxon>Bacteria</taxon>
        <taxon>Bacillati</taxon>
        <taxon>Actinomycetota</taxon>
        <taxon>Actinomycetes</taxon>
        <taxon>Micrococcales</taxon>
        <taxon>Dermabacteraceae</taxon>
        <taxon>Brachybacterium</taxon>
    </lineage>
</organism>
<comment type="caution">
    <text evidence="5">The sequence shown here is derived from an EMBL/GenBank/DDBJ whole genome shotgun (WGS) entry which is preliminary data.</text>
</comment>
<keyword evidence="2 5" id="KW-0808">Transferase</keyword>
<evidence type="ECO:0000313" key="5">
    <source>
        <dbReference type="EMBL" id="EYT48754.1"/>
    </source>
</evidence>
<evidence type="ECO:0000313" key="6">
    <source>
        <dbReference type="Proteomes" id="UP000019754"/>
    </source>
</evidence>
<dbReference type="STRING" id="1249481.D641_0111160"/>
<reference evidence="5 6" key="1">
    <citation type="journal article" date="2013" name="Genome Announc.">
        <title>Draft genome sequence of an Actinobacterium, Brachybacterium muris strain UCD-AY4.</title>
        <authorList>
            <person name="Lo J.R."/>
            <person name="Lang J.M."/>
            <person name="Darling A.E."/>
            <person name="Eisen J.A."/>
            <person name="Coil D.A."/>
        </authorList>
    </citation>
    <scope>NUCLEOTIDE SEQUENCE [LARGE SCALE GENOMIC DNA]</scope>
    <source>
        <strain evidence="5 6">UCD-AY4</strain>
    </source>
</reference>
<accession>A0A022KSU9</accession>
<evidence type="ECO:0000256" key="1">
    <source>
        <dbReference type="ARBA" id="ARBA00022676"/>
    </source>
</evidence>
<evidence type="ECO:0000259" key="4">
    <source>
        <dbReference type="Pfam" id="PF13439"/>
    </source>
</evidence>
<evidence type="ECO:0000256" key="2">
    <source>
        <dbReference type="ARBA" id="ARBA00022679"/>
    </source>
</evidence>
<proteinExistence type="predicted"/>
<dbReference type="Proteomes" id="UP000019754">
    <property type="component" value="Unassembled WGS sequence"/>
</dbReference>
<feature type="region of interest" description="Disordered" evidence="3">
    <location>
        <begin position="1"/>
        <end position="20"/>
    </location>
</feature>
<dbReference type="AlphaFoldDB" id="A0A022KSU9"/>
<sequence length="378" mass="39851">MTGADARVGGPDPEAPIGRGDEGSLALWCTPVSEVGGVARHFLDVARAGIPGWRIAFLVPPGPLADHLQQLGVAVTVAPVGASDGASASVPAMRRVLRALGPDLLHTHLAFADISGALAVRGLRSARGRRIRLVSTEHGIAGPTGMYQRSPLRTQLMLGIHRARLHATDALIAVSDSTREQVRRQWGGGAPVTVIRNVVDAPPVRPEPTPGLRLLSLARLAPEKRIDAVLRAVALVRARHPEATLTIAGEGPQESRLRALAGDLDLTGAVTFTGHVDAGEELRAHDVVIQLSAWENLSYTLLDAVVSGTGVVATDVGGNREIVPQRCLVDPEEPRTVAAAIIAQGRDLEARPRSLESPQTVRDMAGALARVYEEVLVG</sequence>
<dbReference type="GO" id="GO:0016757">
    <property type="term" value="F:glycosyltransferase activity"/>
    <property type="evidence" value="ECO:0007669"/>
    <property type="project" value="UniProtKB-KW"/>
</dbReference>
<dbReference type="Pfam" id="PF13439">
    <property type="entry name" value="Glyco_transf_4"/>
    <property type="match status" value="1"/>
</dbReference>
<dbReference type="CDD" id="cd03801">
    <property type="entry name" value="GT4_PimA-like"/>
    <property type="match status" value="1"/>
</dbReference>
<dbReference type="PANTHER" id="PTHR12526">
    <property type="entry name" value="GLYCOSYLTRANSFERASE"/>
    <property type="match status" value="1"/>
</dbReference>
<dbReference type="EMBL" id="AORC01000013">
    <property type="protein sequence ID" value="EYT48754.1"/>
    <property type="molecule type" value="Genomic_DNA"/>
</dbReference>
<keyword evidence="6" id="KW-1185">Reference proteome</keyword>
<evidence type="ECO:0000256" key="3">
    <source>
        <dbReference type="SAM" id="MobiDB-lite"/>
    </source>
</evidence>
<dbReference type="SUPFAM" id="SSF53756">
    <property type="entry name" value="UDP-Glycosyltransferase/glycogen phosphorylase"/>
    <property type="match status" value="1"/>
</dbReference>
<name>A0A022KSU9_9MICO</name>
<gene>
    <name evidence="5" type="ORF">D641_0111160</name>
</gene>
<feature type="domain" description="Glycosyltransferase subfamily 4-like N-terminal" evidence="4">
    <location>
        <begin position="35"/>
        <end position="200"/>
    </location>
</feature>
<dbReference type="HOGENOM" id="CLU_009583_0_3_11"/>
<dbReference type="Gene3D" id="3.40.50.2000">
    <property type="entry name" value="Glycogen Phosphorylase B"/>
    <property type="match status" value="2"/>
</dbReference>
<dbReference type="Pfam" id="PF13692">
    <property type="entry name" value="Glyco_trans_1_4"/>
    <property type="match status" value="1"/>
</dbReference>
<keyword evidence="1" id="KW-0328">Glycosyltransferase</keyword>